<evidence type="ECO:0000313" key="4">
    <source>
        <dbReference type="Proteomes" id="UP000261174"/>
    </source>
</evidence>
<dbReference type="Gene3D" id="3.30.750.44">
    <property type="match status" value="1"/>
</dbReference>
<dbReference type="InterPro" id="IPR029045">
    <property type="entry name" value="ClpP/crotonase-like_dom_sf"/>
</dbReference>
<dbReference type="Proteomes" id="UP000261174">
    <property type="component" value="Unassembled WGS sequence"/>
</dbReference>
<proteinExistence type="predicted"/>
<evidence type="ECO:0000313" key="3">
    <source>
        <dbReference type="EMBL" id="RFM32393.1"/>
    </source>
</evidence>
<keyword evidence="4" id="KW-1185">Reference proteome</keyword>
<feature type="signal peptide" evidence="1">
    <location>
        <begin position="1"/>
        <end position="18"/>
    </location>
</feature>
<keyword evidence="1" id="KW-0732">Signal</keyword>
<dbReference type="Gene3D" id="3.90.226.10">
    <property type="entry name" value="2-enoyl-CoA Hydratase, Chain A, domain 1"/>
    <property type="match status" value="1"/>
</dbReference>
<evidence type="ECO:0000256" key="1">
    <source>
        <dbReference type="SAM" id="SignalP"/>
    </source>
</evidence>
<protein>
    <recommendedName>
        <fullName evidence="2">Tail specific protease domain-containing protein</fullName>
    </recommendedName>
</protein>
<comment type="caution">
    <text evidence="3">The sequence shown here is derived from an EMBL/GenBank/DDBJ whole genome shotgun (WGS) entry which is preliminary data.</text>
</comment>
<organism evidence="3 4">
    <name type="scientific">Chitinophaga silvisoli</name>
    <dbReference type="NCBI Taxonomy" id="2291814"/>
    <lineage>
        <taxon>Bacteria</taxon>
        <taxon>Pseudomonadati</taxon>
        <taxon>Bacteroidota</taxon>
        <taxon>Chitinophagia</taxon>
        <taxon>Chitinophagales</taxon>
        <taxon>Chitinophagaceae</taxon>
        <taxon>Chitinophaga</taxon>
    </lineage>
</organism>
<dbReference type="RefSeq" id="WP_116855586.1">
    <property type="nucleotide sequence ID" value="NZ_QTJV01000009.1"/>
</dbReference>
<feature type="domain" description="Tail specific protease" evidence="2">
    <location>
        <begin position="625"/>
        <end position="712"/>
    </location>
</feature>
<dbReference type="InterPro" id="IPR005151">
    <property type="entry name" value="Tail-specific_protease"/>
</dbReference>
<feature type="chain" id="PRO_5017834936" description="Tail specific protease domain-containing protein" evidence="1">
    <location>
        <begin position="19"/>
        <end position="742"/>
    </location>
</feature>
<sequence>MKHLLLVLTVLLTSSTRAQQIFNGDFENGTSGWTLNYDVSAVKDFIPIQDSIVVHGGRYAMQLACKTPNNNFNSFNFTIPDLYKGNKITLRGYIKTDHVDKGSAGLYMELYEAKDRIFASDYMPEAHITGTKDWTQVTISLPYDANRVNTITLGCYLVDTGKIWIDDLEVLVDDLPLSKAQTATRQPLKMLSDTLFRHGSGIRDMQLTPQQLTNLSYAGQFWAFLKYHHPAIARGDFNWDAELFRLLPGVLAAKNNKALSASLEAFLDKLPTPDSCKTCKAIAAKKYLYRPDYGTLLNGKVLGTTLTKKLEYIRDNRNIQPNYYVTLGPESNPDFSHENGYADMPFPDAGYRLLSLFRYWGIINYFYPYRDIIGEDWTLVLGSSLPDFVHAKNEMEYSLAVLKIIGRIHDTHANIYDGNSAIDSFRGRYAAPFKAIFAEGKLLITDLHTDTLDVKEKLALGDIIEKIDDVPVDTLIKKYLPYSPASNYDVVLRNLPGMHLLRSNKTRIKLTINRHGQRFDYAVPMVDLNKGRRNTKQEQYKPYTVLDNNIGLVYPGKYSNEMLPDIRKAFWGVKGMIIDMRCYPSDFMPYTFGNYIKEEKSPFAKFSMGTVEYPGAFRYFPDDEENGGLKDSLFKGPVVVIVNSSTQSQAEYTTMAFQSSANVKVLGSTTAGADGDVSYIDLPGGIHTLITGLGVFYPDNKPTQRVGVCIDYPLYPSIKGLREGRDELMEKAIEMIEKRKTR</sequence>
<reference evidence="3 4" key="1">
    <citation type="submission" date="2018-08" db="EMBL/GenBank/DDBJ databases">
        <title>Chitinophaga sp. K20C18050901, a novel bacterium isolated from forest soil.</title>
        <authorList>
            <person name="Wang C."/>
        </authorList>
    </citation>
    <scope>NUCLEOTIDE SEQUENCE [LARGE SCALE GENOMIC DNA]</scope>
    <source>
        <strain evidence="3 4">K20C18050901</strain>
    </source>
</reference>
<dbReference type="SUPFAM" id="SSF52096">
    <property type="entry name" value="ClpP/crotonase"/>
    <property type="match status" value="1"/>
</dbReference>
<dbReference type="Gene3D" id="2.60.120.260">
    <property type="entry name" value="Galactose-binding domain-like"/>
    <property type="match status" value="1"/>
</dbReference>
<dbReference type="GO" id="GO:0006508">
    <property type="term" value="P:proteolysis"/>
    <property type="evidence" value="ECO:0007669"/>
    <property type="project" value="InterPro"/>
</dbReference>
<dbReference type="EMBL" id="QTJV01000009">
    <property type="protein sequence ID" value="RFM32393.1"/>
    <property type="molecule type" value="Genomic_DNA"/>
</dbReference>
<dbReference type="AlphaFoldDB" id="A0A3E1NWU6"/>
<dbReference type="Pfam" id="PF03572">
    <property type="entry name" value="Peptidase_S41"/>
    <property type="match status" value="1"/>
</dbReference>
<gene>
    <name evidence="3" type="ORF">DXN04_22145</name>
</gene>
<name>A0A3E1NWU6_9BACT</name>
<evidence type="ECO:0000259" key="2">
    <source>
        <dbReference type="Pfam" id="PF03572"/>
    </source>
</evidence>
<dbReference type="OrthoDB" id="5379939at2"/>
<dbReference type="GO" id="GO:0008236">
    <property type="term" value="F:serine-type peptidase activity"/>
    <property type="evidence" value="ECO:0007669"/>
    <property type="project" value="InterPro"/>
</dbReference>
<accession>A0A3E1NWU6</accession>